<comment type="caution">
    <text evidence="1">The sequence shown here is derived from an EMBL/GenBank/DDBJ whole genome shotgun (WGS) entry which is preliminary data.</text>
</comment>
<dbReference type="Proteomes" id="UP000006729">
    <property type="component" value="Chromosome 10"/>
</dbReference>
<name>A0ACC0SCD5_POPTR</name>
<gene>
    <name evidence="1" type="ORF">POPTR_010G096850v4</name>
</gene>
<proteinExistence type="predicted"/>
<dbReference type="EMBL" id="CM009299">
    <property type="protein sequence ID" value="KAI9386932.1"/>
    <property type="molecule type" value="Genomic_DNA"/>
</dbReference>
<keyword evidence="2" id="KW-1185">Reference proteome</keyword>
<protein>
    <submittedName>
        <fullName evidence="1">Uncharacterized protein</fullName>
    </submittedName>
</protein>
<evidence type="ECO:0000313" key="2">
    <source>
        <dbReference type="Proteomes" id="UP000006729"/>
    </source>
</evidence>
<accession>A0ACC0SCD5</accession>
<organism evidence="1 2">
    <name type="scientific">Populus trichocarpa</name>
    <name type="common">Western balsam poplar</name>
    <name type="synonym">Populus balsamifera subsp. trichocarpa</name>
    <dbReference type="NCBI Taxonomy" id="3694"/>
    <lineage>
        <taxon>Eukaryota</taxon>
        <taxon>Viridiplantae</taxon>
        <taxon>Streptophyta</taxon>
        <taxon>Embryophyta</taxon>
        <taxon>Tracheophyta</taxon>
        <taxon>Spermatophyta</taxon>
        <taxon>Magnoliopsida</taxon>
        <taxon>eudicotyledons</taxon>
        <taxon>Gunneridae</taxon>
        <taxon>Pentapetalae</taxon>
        <taxon>rosids</taxon>
        <taxon>fabids</taxon>
        <taxon>Malpighiales</taxon>
        <taxon>Salicaceae</taxon>
        <taxon>Saliceae</taxon>
        <taxon>Populus</taxon>
    </lineage>
</organism>
<reference evidence="1 2" key="1">
    <citation type="journal article" date="2006" name="Science">
        <title>The genome of black cottonwood, Populus trichocarpa (Torr. &amp; Gray).</title>
        <authorList>
            <person name="Tuskan G.A."/>
            <person name="Difazio S."/>
            <person name="Jansson S."/>
            <person name="Bohlmann J."/>
            <person name="Grigoriev I."/>
            <person name="Hellsten U."/>
            <person name="Putnam N."/>
            <person name="Ralph S."/>
            <person name="Rombauts S."/>
            <person name="Salamov A."/>
            <person name="Schein J."/>
            <person name="Sterck L."/>
            <person name="Aerts A."/>
            <person name="Bhalerao R.R."/>
            <person name="Bhalerao R.P."/>
            <person name="Blaudez D."/>
            <person name="Boerjan W."/>
            <person name="Brun A."/>
            <person name="Brunner A."/>
            <person name="Busov V."/>
            <person name="Campbell M."/>
            <person name="Carlson J."/>
            <person name="Chalot M."/>
            <person name="Chapman J."/>
            <person name="Chen G.L."/>
            <person name="Cooper D."/>
            <person name="Coutinho P.M."/>
            <person name="Couturier J."/>
            <person name="Covert S."/>
            <person name="Cronk Q."/>
            <person name="Cunningham R."/>
            <person name="Davis J."/>
            <person name="Degroeve S."/>
            <person name="Dejardin A."/>
            <person name="Depamphilis C."/>
            <person name="Detter J."/>
            <person name="Dirks B."/>
            <person name="Dubchak I."/>
            <person name="Duplessis S."/>
            <person name="Ehlting J."/>
            <person name="Ellis B."/>
            <person name="Gendler K."/>
            <person name="Goodstein D."/>
            <person name="Gribskov M."/>
            <person name="Grimwood J."/>
            <person name="Groover A."/>
            <person name="Gunter L."/>
            <person name="Hamberger B."/>
            <person name="Heinze B."/>
            <person name="Helariutta Y."/>
            <person name="Henrissat B."/>
            <person name="Holligan D."/>
            <person name="Holt R."/>
            <person name="Huang W."/>
            <person name="Islam-Faridi N."/>
            <person name="Jones S."/>
            <person name="Jones-Rhoades M."/>
            <person name="Jorgensen R."/>
            <person name="Joshi C."/>
            <person name="Kangasjarvi J."/>
            <person name="Karlsson J."/>
            <person name="Kelleher C."/>
            <person name="Kirkpatrick R."/>
            <person name="Kirst M."/>
            <person name="Kohler A."/>
            <person name="Kalluri U."/>
            <person name="Larimer F."/>
            <person name="Leebens-Mack J."/>
            <person name="Leple J.C."/>
            <person name="Locascio P."/>
            <person name="Lou Y."/>
            <person name="Lucas S."/>
            <person name="Martin F."/>
            <person name="Montanini B."/>
            <person name="Napoli C."/>
            <person name="Nelson D.R."/>
            <person name="Nelson C."/>
            <person name="Nieminen K."/>
            <person name="Nilsson O."/>
            <person name="Pereda V."/>
            <person name="Peter G."/>
            <person name="Philippe R."/>
            <person name="Pilate G."/>
            <person name="Poliakov A."/>
            <person name="Razumovskaya J."/>
            <person name="Richardson P."/>
            <person name="Rinaldi C."/>
            <person name="Ritland K."/>
            <person name="Rouze P."/>
            <person name="Ryaboy D."/>
            <person name="Schmutz J."/>
            <person name="Schrader J."/>
            <person name="Segerman B."/>
            <person name="Shin H."/>
            <person name="Siddiqui A."/>
            <person name="Sterky F."/>
            <person name="Terry A."/>
            <person name="Tsai C.J."/>
            <person name="Uberbacher E."/>
            <person name="Unneberg P."/>
            <person name="Vahala J."/>
            <person name="Wall K."/>
            <person name="Wessler S."/>
            <person name="Yang G."/>
            <person name="Yin T."/>
            <person name="Douglas C."/>
            <person name="Marra M."/>
            <person name="Sandberg G."/>
            <person name="Van de Peer Y."/>
            <person name="Rokhsar D."/>
        </authorList>
    </citation>
    <scope>NUCLEOTIDE SEQUENCE [LARGE SCALE GENOMIC DNA]</scope>
    <source>
        <strain evidence="2">cv. Nisqually</strain>
    </source>
</reference>
<sequence length="92" mass="10898">METKPNLSSFLLFWLFFLTLLKSALFNWQGPFPVRFSMFLPFQMTTRSYFGLFKSKKTILHIHLPSFFFSKSNSCTVHKFKSISKRGNFRSV</sequence>
<evidence type="ECO:0000313" key="1">
    <source>
        <dbReference type="EMBL" id="KAI9386932.1"/>
    </source>
</evidence>